<dbReference type="RefSeq" id="WP_076482503.1">
    <property type="nucleotide sequence ID" value="NZ_FTNT01000013.1"/>
</dbReference>
<name>A0A1N7H8N8_9NOCA</name>
<protein>
    <recommendedName>
        <fullName evidence="3">DUF732 domain-containing protein</fullName>
    </recommendedName>
</protein>
<dbReference type="Pfam" id="PF05305">
    <property type="entry name" value="DUF732"/>
    <property type="match status" value="1"/>
</dbReference>
<dbReference type="PROSITE" id="PS51257">
    <property type="entry name" value="PROKAR_LIPOPROTEIN"/>
    <property type="match status" value="1"/>
</dbReference>
<feature type="region of interest" description="Disordered" evidence="1">
    <location>
        <begin position="35"/>
        <end position="100"/>
    </location>
</feature>
<evidence type="ECO:0000256" key="1">
    <source>
        <dbReference type="SAM" id="MobiDB-lite"/>
    </source>
</evidence>
<evidence type="ECO:0000259" key="3">
    <source>
        <dbReference type="Pfam" id="PF05305"/>
    </source>
</evidence>
<feature type="chain" id="PRO_5039464038" description="DUF732 domain-containing protein" evidence="2">
    <location>
        <begin position="32"/>
        <end position="179"/>
    </location>
</feature>
<proteinExistence type="predicted"/>
<gene>
    <name evidence="4" type="ORF">SAMN05445060_3688</name>
</gene>
<dbReference type="AlphaFoldDB" id="A0A1N7H8N8"/>
<accession>A0A1N7H8N8</accession>
<feature type="compositionally biased region" description="Low complexity" evidence="1">
    <location>
        <begin position="86"/>
        <end position="99"/>
    </location>
</feature>
<dbReference type="InterPro" id="IPR007969">
    <property type="entry name" value="DUF732"/>
</dbReference>
<sequence>MTSKFGTGATRVLRTTVACGALLLAVGGAAACGDDSTATAPTTAATPSTSAVTSSSVAASSETASSSADATNPSSTEGPVDTSGLPATAPSSAAPRPASGKADAYLGELKRENVAFANDADNSVALGAATVVCQQRAAKASPADISATVLPIVGSGKTDVSAAGADADKVIAAATKYYC</sequence>
<evidence type="ECO:0000256" key="2">
    <source>
        <dbReference type="SAM" id="SignalP"/>
    </source>
</evidence>
<keyword evidence="2" id="KW-0732">Signal</keyword>
<dbReference type="OrthoDB" id="4381002at2"/>
<feature type="signal peptide" evidence="2">
    <location>
        <begin position="1"/>
        <end position="31"/>
    </location>
</feature>
<feature type="compositionally biased region" description="Low complexity" evidence="1">
    <location>
        <begin position="35"/>
        <end position="71"/>
    </location>
</feature>
<dbReference type="STRING" id="1344003.SAMN05445060_3688"/>
<reference evidence="4 5" key="1">
    <citation type="submission" date="2017-01" db="EMBL/GenBank/DDBJ databases">
        <authorList>
            <person name="Mah S.A."/>
            <person name="Swanson W.J."/>
            <person name="Moy G.W."/>
            <person name="Vacquier V.D."/>
        </authorList>
    </citation>
    <scope>NUCLEOTIDE SEQUENCE [LARGE SCALE GENOMIC DNA]</scope>
    <source>
        <strain evidence="4 5">CPCC 203464</strain>
    </source>
</reference>
<feature type="domain" description="DUF732" evidence="3">
    <location>
        <begin position="102"/>
        <end position="179"/>
    </location>
</feature>
<keyword evidence="5" id="KW-1185">Reference proteome</keyword>
<organism evidence="4 5">
    <name type="scientific">Williamsia sterculiae</name>
    <dbReference type="NCBI Taxonomy" id="1344003"/>
    <lineage>
        <taxon>Bacteria</taxon>
        <taxon>Bacillati</taxon>
        <taxon>Actinomycetota</taxon>
        <taxon>Actinomycetes</taxon>
        <taxon>Mycobacteriales</taxon>
        <taxon>Nocardiaceae</taxon>
        <taxon>Williamsia</taxon>
    </lineage>
</organism>
<evidence type="ECO:0000313" key="5">
    <source>
        <dbReference type="Proteomes" id="UP000186218"/>
    </source>
</evidence>
<evidence type="ECO:0000313" key="4">
    <source>
        <dbReference type="EMBL" id="SIS21161.1"/>
    </source>
</evidence>
<dbReference type="EMBL" id="FTNT01000013">
    <property type="protein sequence ID" value="SIS21161.1"/>
    <property type="molecule type" value="Genomic_DNA"/>
</dbReference>
<dbReference type="Proteomes" id="UP000186218">
    <property type="component" value="Unassembled WGS sequence"/>
</dbReference>